<dbReference type="RefSeq" id="XP_025463972.1">
    <property type="nucleotide sequence ID" value="XM_025610257.1"/>
</dbReference>
<evidence type="ECO:0000313" key="4">
    <source>
        <dbReference type="EMBL" id="PWY75345.1"/>
    </source>
</evidence>
<evidence type="ECO:0000256" key="2">
    <source>
        <dbReference type="SAM" id="Phobius"/>
    </source>
</evidence>
<feature type="transmembrane region" description="Helical" evidence="2">
    <location>
        <begin position="184"/>
        <end position="207"/>
    </location>
</feature>
<dbReference type="Pfam" id="PF24840">
    <property type="entry name" value="NTF2_SigF"/>
    <property type="match status" value="1"/>
</dbReference>
<dbReference type="PANTHER" id="PTHR35393:SF1">
    <property type="entry name" value="SNOAL-LIKE DOMAIN-CONTAINING PROTEIN"/>
    <property type="match status" value="1"/>
</dbReference>
<dbReference type="OrthoDB" id="2344312at2759"/>
<keyword evidence="5" id="KW-1185">Reference proteome</keyword>
<dbReference type="InterPro" id="IPR057514">
    <property type="entry name" value="NTF2_SigF"/>
</dbReference>
<feature type="region of interest" description="Disordered" evidence="1">
    <location>
        <begin position="223"/>
        <end position="244"/>
    </location>
</feature>
<name>A0A317VN43_9EURO</name>
<evidence type="ECO:0000313" key="5">
    <source>
        <dbReference type="Proteomes" id="UP000246702"/>
    </source>
</evidence>
<comment type="caution">
    <text evidence="4">The sequence shown here is derived from an EMBL/GenBank/DDBJ whole genome shotgun (WGS) entry which is preliminary data.</text>
</comment>
<feature type="compositionally biased region" description="Polar residues" evidence="1">
    <location>
        <begin position="16"/>
        <end position="26"/>
    </location>
</feature>
<feature type="domain" description="SigF-like NTF2-like" evidence="3">
    <location>
        <begin position="37"/>
        <end position="203"/>
    </location>
</feature>
<dbReference type="PANTHER" id="PTHR35393">
    <property type="entry name" value="CHROMOSOME 1, WHOLE GENOME SHOTGUN SEQUENCE"/>
    <property type="match status" value="1"/>
</dbReference>
<dbReference type="AlphaFoldDB" id="A0A317VN43"/>
<dbReference type="Proteomes" id="UP000246702">
    <property type="component" value="Unassembled WGS sequence"/>
</dbReference>
<keyword evidence="2" id="KW-1133">Transmembrane helix</keyword>
<keyword evidence="2" id="KW-0812">Transmembrane</keyword>
<proteinExistence type="predicted"/>
<organism evidence="4 5">
    <name type="scientific">Aspergillus sclerotioniger CBS 115572</name>
    <dbReference type="NCBI Taxonomy" id="1450535"/>
    <lineage>
        <taxon>Eukaryota</taxon>
        <taxon>Fungi</taxon>
        <taxon>Dikarya</taxon>
        <taxon>Ascomycota</taxon>
        <taxon>Pezizomycotina</taxon>
        <taxon>Eurotiomycetes</taxon>
        <taxon>Eurotiomycetidae</taxon>
        <taxon>Eurotiales</taxon>
        <taxon>Aspergillaceae</taxon>
        <taxon>Aspergillus</taxon>
        <taxon>Aspergillus subgen. Circumdati</taxon>
    </lineage>
</organism>
<protein>
    <recommendedName>
        <fullName evidence="3">SigF-like NTF2-like domain-containing protein</fullName>
    </recommendedName>
</protein>
<evidence type="ECO:0000256" key="1">
    <source>
        <dbReference type="SAM" id="MobiDB-lite"/>
    </source>
</evidence>
<sequence length="244" mass="27906">MEDPGPSSHPTPSIQPNPTQNHHPTNKYILQSNKTATEIPTIIHHLTQSPPEDQQRTIQKYFTPSAAFTHPFCRVPPYPGSRWLIEKIYQWYKIMSPRIELEVHSVAYDKPTQKLYLQISQIFSIWAIPFHQAPVSLTTVLDLTTDPADNRTPTSGQGKRYYIKRQEDFYQPEEFVKFVMPWGAAWVVFVWQVMATVGCVFGVVVFWPVLWLEGRGVVGDARRDVNGGESGRGERKKKGGWIGL</sequence>
<gene>
    <name evidence="4" type="ORF">BO94DRAFT_524288</name>
</gene>
<reference evidence="4 5" key="1">
    <citation type="submission" date="2016-12" db="EMBL/GenBank/DDBJ databases">
        <title>The genomes of Aspergillus section Nigri reveals drivers in fungal speciation.</title>
        <authorList>
            <consortium name="DOE Joint Genome Institute"/>
            <person name="Vesth T.C."/>
            <person name="Nybo J."/>
            <person name="Theobald S."/>
            <person name="Brandl J."/>
            <person name="Frisvad J.C."/>
            <person name="Nielsen K.F."/>
            <person name="Lyhne E.K."/>
            <person name="Kogle M.E."/>
            <person name="Kuo A."/>
            <person name="Riley R."/>
            <person name="Clum A."/>
            <person name="Nolan M."/>
            <person name="Lipzen A."/>
            <person name="Salamov A."/>
            <person name="Henrissat B."/>
            <person name="Wiebenga A."/>
            <person name="De Vries R.P."/>
            <person name="Grigoriev I.V."/>
            <person name="Mortensen U.H."/>
            <person name="Andersen M.R."/>
            <person name="Baker S.E."/>
        </authorList>
    </citation>
    <scope>NUCLEOTIDE SEQUENCE [LARGE SCALE GENOMIC DNA]</scope>
    <source>
        <strain evidence="4 5">CBS 115572</strain>
    </source>
</reference>
<keyword evidence="2" id="KW-0472">Membrane</keyword>
<accession>A0A317VN43</accession>
<feature type="compositionally biased region" description="Basic residues" evidence="1">
    <location>
        <begin position="234"/>
        <end position="244"/>
    </location>
</feature>
<feature type="region of interest" description="Disordered" evidence="1">
    <location>
        <begin position="1"/>
        <end position="26"/>
    </location>
</feature>
<evidence type="ECO:0000259" key="3">
    <source>
        <dbReference type="Pfam" id="PF24840"/>
    </source>
</evidence>
<dbReference type="GeneID" id="37112400"/>
<dbReference type="EMBL" id="MSFK01000029">
    <property type="protein sequence ID" value="PWY75345.1"/>
    <property type="molecule type" value="Genomic_DNA"/>
</dbReference>
<dbReference type="STRING" id="1450535.A0A317VN43"/>